<proteinExistence type="predicted"/>
<dbReference type="CDD" id="cd09917">
    <property type="entry name" value="F-box_SF"/>
    <property type="match status" value="1"/>
</dbReference>
<dbReference type="SUPFAM" id="SSF81383">
    <property type="entry name" value="F-box domain"/>
    <property type="match status" value="1"/>
</dbReference>
<feature type="compositionally biased region" description="Low complexity" evidence="1">
    <location>
        <begin position="101"/>
        <end position="114"/>
    </location>
</feature>
<dbReference type="AlphaFoldDB" id="A0AAD7MJS0"/>
<reference evidence="3" key="1">
    <citation type="submission" date="2023-03" db="EMBL/GenBank/DDBJ databases">
        <title>Massive genome expansion in bonnet fungi (Mycena s.s.) driven by repeated elements and novel gene families across ecological guilds.</title>
        <authorList>
            <consortium name="Lawrence Berkeley National Laboratory"/>
            <person name="Harder C.B."/>
            <person name="Miyauchi S."/>
            <person name="Viragh M."/>
            <person name="Kuo A."/>
            <person name="Thoen E."/>
            <person name="Andreopoulos B."/>
            <person name="Lu D."/>
            <person name="Skrede I."/>
            <person name="Drula E."/>
            <person name="Henrissat B."/>
            <person name="Morin E."/>
            <person name="Kohler A."/>
            <person name="Barry K."/>
            <person name="LaButti K."/>
            <person name="Morin E."/>
            <person name="Salamov A."/>
            <person name="Lipzen A."/>
            <person name="Mereny Z."/>
            <person name="Hegedus B."/>
            <person name="Baldrian P."/>
            <person name="Stursova M."/>
            <person name="Weitz H."/>
            <person name="Taylor A."/>
            <person name="Grigoriev I.V."/>
            <person name="Nagy L.G."/>
            <person name="Martin F."/>
            <person name="Kauserud H."/>
        </authorList>
    </citation>
    <scope>NUCLEOTIDE SEQUENCE</scope>
    <source>
        <strain evidence="3">CBHHK182m</strain>
    </source>
</reference>
<accession>A0AAD7MJS0</accession>
<protein>
    <recommendedName>
        <fullName evidence="2">F-box domain-containing protein</fullName>
    </recommendedName>
</protein>
<dbReference type="Proteomes" id="UP001215598">
    <property type="component" value="Unassembled WGS sequence"/>
</dbReference>
<feature type="region of interest" description="Disordered" evidence="1">
    <location>
        <begin position="93"/>
        <end position="115"/>
    </location>
</feature>
<dbReference type="InterPro" id="IPR001810">
    <property type="entry name" value="F-box_dom"/>
</dbReference>
<sequence>MSSRAALGFLDLPEDVILLILTDYCDVQSVVRISRTSKYLHRVAFLHDVWLSLVTKLVQRRIIDVRRGKGQNLQELSTDQLIAKVKRTLRGPETWSDRSDAAPNHSSSPSPNQSVLRQTVRRVKNLAKKLVPGRTVIMTALSPSRIFAPGAQRIVIDSHLGTGPLLAWERRVMLLPGGEYVLFQASGRLECWKISQDQVIWTHACAMRDASVRNFAADIIDDDRVVILTCQNTWDTRQNFIEITILDLKTGNSDLVLVSRAPDFADYHSCALCGSIAAVDSTRKLFLVNWRTHSQVVVRPSSNGPPFSCRMALIPHYIVFPRWSAPDNHLVASVCPIAAFNALWVPVDSIEEPSHHTVSLDDLPSIPADDIPLKDRIGNVSPNTRMRFWVYESPISRGVFRVWAHLSMGINRSRGQLCGYELTAGPSGASWKWLPTLEAIGDPIGVLYSGRFVDESREIRPPGQLEGDATNSVITLDLPWSGSRPYVSPYNGTVTCITEEGEVNIIYYD</sequence>
<dbReference type="EMBL" id="JARKIB010000236">
    <property type="protein sequence ID" value="KAJ7720796.1"/>
    <property type="molecule type" value="Genomic_DNA"/>
</dbReference>
<keyword evidence="4" id="KW-1185">Reference proteome</keyword>
<organism evidence="3 4">
    <name type="scientific">Mycena metata</name>
    <dbReference type="NCBI Taxonomy" id="1033252"/>
    <lineage>
        <taxon>Eukaryota</taxon>
        <taxon>Fungi</taxon>
        <taxon>Dikarya</taxon>
        <taxon>Basidiomycota</taxon>
        <taxon>Agaricomycotina</taxon>
        <taxon>Agaricomycetes</taxon>
        <taxon>Agaricomycetidae</taxon>
        <taxon>Agaricales</taxon>
        <taxon>Marasmiineae</taxon>
        <taxon>Mycenaceae</taxon>
        <taxon>Mycena</taxon>
    </lineage>
</organism>
<name>A0AAD7MJS0_9AGAR</name>
<evidence type="ECO:0000313" key="4">
    <source>
        <dbReference type="Proteomes" id="UP001215598"/>
    </source>
</evidence>
<feature type="domain" description="F-box" evidence="2">
    <location>
        <begin position="9"/>
        <end position="53"/>
    </location>
</feature>
<evidence type="ECO:0000259" key="2">
    <source>
        <dbReference type="Pfam" id="PF12937"/>
    </source>
</evidence>
<dbReference type="InterPro" id="IPR036047">
    <property type="entry name" value="F-box-like_dom_sf"/>
</dbReference>
<dbReference type="Pfam" id="PF12937">
    <property type="entry name" value="F-box-like"/>
    <property type="match status" value="1"/>
</dbReference>
<gene>
    <name evidence="3" type="ORF">B0H16DRAFT_1699867</name>
</gene>
<comment type="caution">
    <text evidence="3">The sequence shown here is derived from an EMBL/GenBank/DDBJ whole genome shotgun (WGS) entry which is preliminary data.</text>
</comment>
<evidence type="ECO:0000313" key="3">
    <source>
        <dbReference type="EMBL" id="KAJ7720796.1"/>
    </source>
</evidence>
<evidence type="ECO:0000256" key="1">
    <source>
        <dbReference type="SAM" id="MobiDB-lite"/>
    </source>
</evidence>